<protein>
    <submittedName>
        <fullName evidence="1">Uncharacterized protein</fullName>
    </submittedName>
</protein>
<gene>
    <name evidence="1" type="ORF">E2562_020441</name>
</gene>
<evidence type="ECO:0000313" key="2">
    <source>
        <dbReference type="Proteomes" id="UP000479710"/>
    </source>
</evidence>
<reference evidence="1 2" key="1">
    <citation type="submission" date="2019-11" db="EMBL/GenBank/DDBJ databases">
        <title>Whole genome sequence of Oryza granulata.</title>
        <authorList>
            <person name="Li W."/>
        </authorList>
    </citation>
    <scope>NUCLEOTIDE SEQUENCE [LARGE SCALE GENOMIC DNA]</scope>
    <source>
        <strain evidence="2">cv. Menghai</strain>
        <tissue evidence="1">Leaf</tissue>
    </source>
</reference>
<name>A0A6G1D5K9_9ORYZ</name>
<evidence type="ECO:0000313" key="1">
    <source>
        <dbReference type="EMBL" id="KAF0907666.1"/>
    </source>
</evidence>
<keyword evidence="2" id="KW-1185">Reference proteome</keyword>
<proteinExistence type="predicted"/>
<accession>A0A6G1D5K9</accession>
<comment type="caution">
    <text evidence="1">The sequence shown here is derived from an EMBL/GenBank/DDBJ whole genome shotgun (WGS) entry which is preliminary data.</text>
</comment>
<sequence>MITSIEAPILHSRPAATGSLSSDKPMLIGCSSTPFSFNLIRAASGLLQSQADDTGMICVTGSLHMVSSVLGQLGQ</sequence>
<organism evidence="1 2">
    <name type="scientific">Oryza meyeriana var. granulata</name>
    <dbReference type="NCBI Taxonomy" id="110450"/>
    <lineage>
        <taxon>Eukaryota</taxon>
        <taxon>Viridiplantae</taxon>
        <taxon>Streptophyta</taxon>
        <taxon>Embryophyta</taxon>
        <taxon>Tracheophyta</taxon>
        <taxon>Spermatophyta</taxon>
        <taxon>Magnoliopsida</taxon>
        <taxon>Liliopsida</taxon>
        <taxon>Poales</taxon>
        <taxon>Poaceae</taxon>
        <taxon>BOP clade</taxon>
        <taxon>Oryzoideae</taxon>
        <taxon>Oryzeae</taxon>
        <taxon>Oryzinae</taxon>
        <taxon>Oryza</taxon>
        <taxon>Oryza meyeriana</taxon>
    </lineage>
</organism>
<dbReference type="AlphaFoldDB" id="A0A6G1D5K9"/>
<dbReference type="EMBL" id="SPHZ02000007">
    <property type="protein sequence ID" value="KAF0907666.1"/>
    <property type="molecule type" value="Genomic_DNA"/>
</dbReference>
<dbReference type="Proteomes" id="UP000479710">
    <property type="component" value="Unassembled WGS sequence"/>
</dbReference>